<name>A0AAV4DWC1_9GAST</name>
<feature type="region of interest" description="Disordered" evidence="1">
    <location>
        <begin position="1"/>
        <end position="22"/>
    </location>
</feature>
<feature type="region of interest" description="Disordered" evidence="1">
    <location>
        <begin position="129"/>
        <end position="153"/>
    </location>
</feature>
<evidence type="ECO:0000313" key="2">
    <source>
        <dbReference type="EMBL" id="GFO48359.1"/>
    </source>
</evidence>
<feature type="non-terminal residue" evidence="2">
    <location>
        <position position="258"/>
    </location>
</feature>
<accession>A0AAV4DWC1</accession>
<comment type="caution">
    <text evidence="2">The sequence shown here is derived from an EMBL/GenBank/DDBJ whole genome shotgun (WGS) entry which is preliminary data.</text>
</comment>
<organism evidence="2 3">
    <name type="scientific">Plakobranchus ocellatus</name>
    <dbReference type="NCBI Taxonomy" id="259542"/>
    <lineage>
        <taxon>Eukaryota</taxon>
        <taxon>Metazoa</taxon>
        <taxon>Spiralia</taxon>
        <taxon>Lophotrochozoa</taxon>
        <taxon>Mollusca</taxon>
        <taxon>Gastropoda</taxon>
        <taxon>Heterobranchia</taxon>
        <taxon>Euthyneura</taxon>
        <taxon>Panpulmonata</taxon>
        <taxon>Sacoglossa</taxon>
        <taxon>Placobranchoidea</taxon>
        <taxon>Plakobranchidae</taxon>
        <taxon>Plakobranchus</taxon>
    </lineage>
</organism>
<proteinExistence type="predicted"/>
<gene>
    <name evidence="2" type="ORF">PoB_007486400</name>
</gene>
<dbReference type="EMBL" id="BLXT01008388">
    <property type="protein sequence ID" value="GFO48359.1"/>
    <property type="molecule type" value="Genomic_DNA"/>
</dbReference>
<evidence type="ECO:0000256" key="1">
    <source>
        <dbReference type="SAM" id="MobiDB-lite"/>
    </source>
</evidence>
<protein>
    <submittedName>
        <fullName evidence="2">Uncharacterized protein</fullName>
    </submittedName>
</protein>
<sequence length="258" mass="27713">MALRQAEAPMAGLDPTTEKSLQISGRTRTPLCYVFSSQTLSMNDAVFSSVDETLLLPPIHIKVTSSFQATKSDARLDPAREVVWRSQGCWLSTAPPKSEPTPINFAGAPVACLARGNYVPIIHRSLSGKPRGNFQQTRPLQAADRRPKKRRGSRPALYALSYCARFCLAGKPVPPNSATPVQPLETVGTCDNSRARGACRLRSTVSNYGGSSPAEATAAGHLSALLQFSGSVMAQELPFSSAGRGCAQPSVRPLREFR</sequence>
<dbReference type="AlphaFoldDB" id="A0AAV4DWC1"/>
<keyword evidence="3" id="KW-1185">Reference proteome</keyword>
<dbReference type="Proteomes" id="UP000735302">
    <property type="component" value="Unassembled WGS sequence"/>
</dbReference>
<reference evidence="2 3" key="1">
    <citation type="journal article" date="2021" name="Elife">
        <title>Chloroplast acquisition without the gene transfer in kleptoplastic sea slugs, Plakobranchus ocellatus.</title>
        <authorList>
            <person name="Maeda T."/>
            <person name="Takahashi S."/>
            <person name="Yoshida T."/>
            <person name="Shimamura S."/>
            <person name="Takaki Y."/>
            <person name="Nagai Y."/>
            <person name="Toyoda A."/>
            <person name="Suzuki Y."/>
            <person name="Arimoto A."/>
            <person name="Ishii H."/>
            <person name="Satoh N."/>
            <person name="Nishiyama T."/>
            <person name="Hasebe M."/>
            <person name="Maruyama T."/>
            <person name="Minagawa J."/>
            <person name="Obokata J."/>
            <person name="Shigenobu S."/>
        </authorList>
    </citation>
    <scope>NUCLEOTIDE SEQUENCE [LARGE SCALE GENOMIC DNA]</scope>
</reference>
<evidence type="ECO:0000313" key="3">
    <source>
        <dbReference type="Proteomes" id="UP000735302"/>
    </source>
</evidence>